<dbReference type="Proteomes" id="UP000681722">
    <property type="component" value="Unassembled WGS sequence"/>
</dbReference>
<protein>
    <recommendedName>
        <fullName evidence="7">Mab-21-like HhH/H2TH-like domain-containing protein</fullName>
    </recommendedName>
</protein>
<dbReference type="Proteomes" id="UP000663829">
    <property type="component" value="Unassembled WGS sequence"/>
</dbReference>
<dbReference type="EMBL" id="CAJOBC010001905">
    <property type="protein sequence ID" value="CAF3705188.1"/>
    <property type="molecule type" value="Genomic_DNA"/>
</dbReference>
<gene>
    <name evidence="4" type="ORF">GPM918_LOCUS9956</name>
    <name evidence="5" type="ORF">SRO942_LOCUS9957</name>
</gene>
<evidence type="ECO:0000313" key="6">
    <source>
        <dbReference type="Proteomes" id="UP000663829"/>
    </source>
</evidence>
<comment type="caution">
    <text evidence="4">The sequence shown here is derived from an EMBL/GenBank/DDBJ whole genome shotgun (WGS) entry which is preliminary data.</text>
</comment>
<dbReference type="InterPro" id="IPR046903">
    <property type="entry name" value="Mab-21-like_nuc_Trfase"/>
</dbReference>
<evidence type="ECO:0000259" key="3">
    <source>
        <dbReference type="Pfam" id="PF20266"/>
    </source>
</evidence>
<dbReference type="Pfam" id="PF03281">
    <property type="entry name" value="Mab-21"/>
    <property type="match status" value="1"/>
</dbReference>
<evidence type="ECO:0000256" key="1">
    <source>
        <dbReference type="ARBA" id="ARBA00008307"/>
    </source>
</evidence>
<dbReference type="InterPro" id="IPR046906">
    <property type="entry name" value="Mab-21_HhH/H2TH-like"/>
</dbReference>
<keyword evidence="6" id="KW-1185">Reference proteome</keyword>
<dbReference type="AlphaFoldDB" id="A0A814BGQ4"/>
<feature type="non-terminal residue" evidence="4">
    <location>
        <position position="374"/>
    </location>
</feature>
<dbReference type="InterPro" id="IPR024810">
    <property type="entry name" value="MAB21L/cGLR"/>
</dbReference>
<dbReference type="OrthoDB" id="6130377at2759"/>
<dbReference type="EMBL" id="CAJNOQ010001905">
    <property type="protein sequence ID" value="CAF0926685.1"/>
    <property type="molecule type" value="Genomic_DNA"/>
</dbReference>
<dbReference type="SMART" id="SM01265">
    <property type="entry name" value="Mab-21"/>
    <property type="match status" value="1"/>
</dbReference>
<evidence type="ECO:0000313" key="5">
    <source>
        <dbReference type="EMBL" id="CAF3705188.1"/>
    </source>
</evidence>
<name>A0A814BGQ4_9BILA</name>
<sequence>MALLPTEKYMNIRNLLTNFIIDTIINDGFMEYILSCRKQCRDINRRYRPISLRESENYLRNHQLPLLLTGSFAEGLNIPSLFSDKCTMDISDCDIIYTIPLLTCNMSATNRKTAVFLINTQHTHSGYLNLILDTNSRNIKSIPYEYVSDLNLIAYKCADEIVENQTTERHGPAQQIDSEYRASGLNVIYSKDFVVALQCLSWPAPEWIERQRSDLWPKSSTIKIIVQQGCHVVPVFHAKSNQPDIEWRYSFSYAELILAEEIPYYTRKTYLIFKLLCKKYLNPYFPLKTYYLKTILFWCCEEYPAIFLENNNDLLVVKIQFIATKLDKLMERLSKSIEKQELPNYFIRTNNMFDCCIDSHTASIIEKIQYLRQN</sequence>
<proteinExistence type="inferred from homology"/>
<organism evidence="4 6">
    <name type="scientific">Didymodactylos carnosus</name>
    <dbReference type="NCBI Taxonomy" id="1234261"/>
    <lineage>
        <taxon>Eukaryota</taxon>
        <taxon>Metazoa</taxon>
        <taxon>Spiralia</taxon>
        <taxon>Gnathifera</taxon>
        <taxon>Rotifera</taxon>
        <taxon>Eurotatoria</taxon>
        <taxon>Bdelloidea</taxon>
        <taxon>Philodinida</taxon>
        <taxon>Philodinidae</taxon>
        <taxon>Didymodactylos</taxon>
    </lineage>
</organism>
<evidence type="ECO:0008006" key="7">
    <source>
        <dbReference type="Google" id="ProtNLM"/>
    </source>
</evidence>
<evidence type="ECO:0000313" key="4">
    <source>
        <dbReference type="EMBL" id="CAF0926685.1"/>
    </source>
</evidence>
<dbReference type="Pfam" id="PF20266">
    <property type="entry name" value="Mab-21_C"/>
    <property type="match status" value="1"/>
</dbReference>
<accession>A0A814BGQ4</accession>
<dbReference type="PANTHER" id="PTHR10656">
    <property type="entry name" value="CELL FATE DETERMINING PROTEIN MAB21-RELATED"/>
    <property type="match status" value="1"/>
</dbReference>
<dbReference type="PANTHER" id="PTHR10656:SF69">
    <property type="entry name" value="MAB-21-LIKE HHH_H2TH-LIKE DOMAIN-CONTAINING PROTEIN"/>
    <property type="match status" value="1"/>
</dbReference>
<evidence type="ECO:0000259" key="2">
    <source>
        <dbReference type="Pfam" id="PF03281"/>
    </source>
</evidence>
<feature type="domain" description="Mab-21-like nucleotidyltransferase" evidence="2">
    <location>
        <begin position="163"/>
        <end position="257"/>
    </location>
</feature>
<dbReference type="Gene3D" id="1.10.1410.40">
    <property type="match status" value="1"/>
</dbReference>
<comment type="similarity">
    <text evidence="1">Belongs to the mab-21 family.</text>
</comment>
<feature type="domain" description="Mab-21-like HhH/H2TH-like" evidence="3">
    <location>
        <begin position="284"/>
        <end position="369"/>
    </location>
</feature>
<reference evidence="4" key="1">
    <citation type="submission" date="2021-02" db="EMBL/GenBank/DDBJ databases">
        <authorList>
            <person name="Nowell W R."/>
        </authorList>
    </citation>
    <scope>NUCLEOTIDE SEQUENCE</scope>
</reference>